<sequence length="184" mass="19568">MISSPGVVGAPPAVPGLVIRTIRPDDASALQAFHHRLTPDTIRSRFFGAHPQLSDEEARRFTSLTAGDQAALVATVDDQLVGVGRYNRLGSGQAGEVAFVVEDGHQGHGIGTKLLTLLARIGWNDGIRRFVADTLAENHAMLDVFRRTPGAVTVVTTRRDGGVIHLIMAVTPPAAELTALEQGH</sequence>
<protein>
    <submittedName>
        <fullName evidence="2">GNAT family N-acetyltransferase</fullName>
    </submittedName>
</protein>
<proteinExistence type="predicted"/>
<organism evidence="2 3">
    <name type="scientific">Candidatus Amunia macphersoniae</name>
    <dbReference type="NCBI Taxonomy" id="3127014"/>
    <lineage>
        <taxon>Bacteria</taxon>
        <taxon>Bacillati</taxon>
        <taxon>Candidatus Dormiibacterota</taxon>
        <taxon>Candidatus Dormibacteria</taxon>
        <taxon>Candidatus Aeolococcales</taxon>
        <taxon>Candidatus Aeolococcaceae</taxon>
        <taxon>Candidatus Amunia</taxon>
    </lineage>
</organism>
<feature type="domain" description="N-acetyltransferase" evidence="1">
    <location>
        <begin position="17"/>
        <end position="173"/>
    </location>
</feature>
<dbReference type="CDD" id="cd04301">
    <property type="entry name" value="NAT_SF"/>
    <property type="match status" value="1"/>
</dbReference>
<gene>
    <name evidence="2" type="ORF">JF887_05930</name>
</gene>
<evidence type="ECO:0000313" key="3">
    <source>
        <dbReference type="Proteomes" id="UP000614410"/>
    </source>
</evidence>
<dbReference type="EMBL" id="JAEKNN010000026">
    <property type="protein sequence ID" value="MBJ7608954.1"/>
    <property type="molecule type" value="Genomic_DNA"/>
</dbReference>
<evidence type="ECO:0000313" key="2">
    <source>
        <dbReference type="EMBL" id="MBJ7608954.1"/>
    </source>
</evidence>
<accession>A0A934KEF8</accession>
<dbReference type="Proteomes" id="UP000614410">
    <property type="component" value="Unassembled WGS sequence"/>
</dbReference>
<dbReference type="SUPFAM" id="SSF55729">
    <property type="entry name" value="Acyl-CoA N-acyltransferases (Nat)"/>
    <property type="match status" value="1"/>
</dbReference>
<dbReference type="InterPro" id="IPR016181">
    <property type="entry name" value="Acyl_CoA_acyltransferase"/>
</dbReference>
<dbReference type="PROSITE" id="PS51186">
    <property type="entry name" value="GNAT"/>
    <property type="match status" value="1"/>
</dbReference>
<dbReference type="InterPro" id="IPR000182">
    <property type="entry name" value="GNAT_dom"/>
</dbReference>
<dbReference type="Pfam" id="PF00583">
    <property type="entry name" value="Acetyltransf_1"/>
    <property type="match status" value="1"/>
</dbReference>
<evidence type="ECO:0000259" key="1">
    <source>
        <dbReference type="PROSITE" id="PS51186"/>
    </source>
</evidence>
<dbReference type="GO" id="GO:0016747">
    <property type="term" value="F:acyltransferase activity, transferring groups other than amino-acyl groups"/>
    <property type="evidence" value="ECO:0007669"/>
    <property type="project" value="InterPro"/>
</dbReference>
<comment type="caution">
    <text evidence="2">The sequence shown here is derived from an EMBL/GenBank/DDBJ whole genome shotgun (WGS) entry which is preliminary data.</text>
</comment>
<reference evidence="2 3" key="1">
    <citation type="submission" date="2020-10" db="EMBL/GenBank/DDBJ databases">
        <title>Ca. Dormibacterota MAGs.</title>
        <authorList>
            <person name="Montgomery K."/>
        </authorList>
    </citation>
    <scope>NUCLEOTIDE SEQUENCE [LARGE SCALE GENOMIC DNA]</scope>
    <source>
        <strain evidence="2">Mitchell_Peninsula_5</strain>
    </source>
</reference>
<dbReference type="AlphaFoldDB" id="A0A934KEF8"/>
<dbReference type="Gene3D" id="3.40.630.30">
    <property type="match status" value="1"/>
</dbReference>
<name>A0A934KEF8_9BACT</name>